<accession>A0A7R9FGL9</accession>
<feature type="compositionally biased region" description="Polar residues" evidence="4">
    <location>
        <begin position="392"/>
        <end position="401"/>
    </location>
</feature>
<dbReference type="SMART" id="SM00706">
    <property type="entry name" value="TECPR"/>
    <property type="match status" value="9"/>
</dbReference>
<keyword evidence="3" id="KW-0677">Repeat</keyword>
<dbReference type="Pfam" id="PF06398">
    <property type="entry name" value="Pex24p"/>
    <property type="match status" value="1"/>
</dbReference>
<dbReference type="InterPro" id="IPR010482">
    <property type="entry name" value="TECPR1-like_DysF"/>
</dbReference>
<dbReference type="Pfam" id="PF19193">
    <property type="entry name" value="Tectonin"/>
    <property type="match status" value="2"/>
</dbReference>
<dbReference type="EMBL" id="OE000292">
    <property type="protein sequence ID" value="CAD7453275.1"/>
    <property type="molecule type" value="Genomic_DNA"/>
</dbReference>
<comment type="similarity">
    <text evidence="1">Belongs to the TECPR1 family.</text>
</comment>
<dbReference type="InterPro" id="IPR006624">
    <property type="entry name" value="Beta-propeller_rpt_TECPR"/>
</dbReference>
<feature type="domain" description="Galectin" evidence="5">
    <location>
        <begin position="766"/>
        <end position="906"/>
    </location>
</feature>
<gene>
    <name evidence="6" type="ORF">TTEB3V08_LOCUS1423</name>
</gene>
<dbReference type="Pfam" id="PF00337">
    <property type="entry name" value="Gal-bind_lectin"/>
    <property type="match status" value="1"/>
</dbReference>
<dbReference type="PANTHER" id="PTHR23250:SF1">
    <property type="entry name" value="TECTONIN BETA-PROPELLER REPEAT-CONTAINING PROTEIN 1"/>
    <property type="match status" value="1"/>
</dbReference>
<dbReference type="SMART" id="SM00693">
    <property type="entry name" value="DysFN"/>
    <property type="match status" value="2"/>
</dbReference>
<evidence type="ECO:0000256" key="2">
    <source>
        <dbReference type="ARBA" id="ARBA00022734"/>
    </source>
</evidence>
<dbReference type="GO" id="GO:0030246">
    <property type="term" value="F:carbohydrate binding"/>
    <property type="evidence" value="ECO:0007669"/>
    <property type="project" value="UniProtKB-KW"/>
</dbReference>
<sequence>MPSSLLFAINNEGRVFGLSTTGTKWREFVYLGLEFKHLSAVPHFMWAVGGDRQVYVHVHGLDIPIRIKEESYENERWLPLEGFSGRLLPTDRYHFSSADGTKDRSFEKIRSPSMAWQWEGDWHLETTLDGQPLDHDGWSYAIDFPATFHPKKQWKSCVRRRKWIRYRRYSALNSWCAIAPLHKDPTQEPFIDVAAGGQNVPGGDPGHLLVWAITAHGRVMFRTGVSTTAPEGQRWSSITVPPGCEVTQISVGPTGLVWAVLWNGRALVRTGVTRENPTGSGWVEMVGNMASVSVASNDQVWAVGSEDRCIYFRTGVLPSELTGKKWRPIHAPTQLSRTSSNASLWSSSGKKRGSISRSARDKRVRSWSSLSRGNTSTTEPPSVLRDWEETSRSAPTPTSLRLQPALWQKSSDGTSLLNRADLSEESVAESNSTGKRSEEDIHSSEQSSTEALHAIPTIKEHSEGCVTELPPVFVVEKAGAKKSSSVWSPIRSVGSVVGMEVHAELDGVAFDPEGSGDSGVFGEGYDEDDLFEDEGDMVWVMVEAGACHVDPMCPPNWFIEIHTTSEMETSKPWRLKIIQELKRRTAREVTGFDDYEKAVEMSSWVKTGKARCLVKDTTNQYEDCTIELEWVGCEKGSLDSGTLTIMSPDKTHTKMQFSLSEITCVVCCSEPAHPRIAIHTPKLTRGSTPLKLEFSGDLDMEDWMANLTSVCCQMFGVHGAPSSGATWITTYLGDVFVFDPAALEASQLRGEMYSQELDVAGKATPYDAALHNGFPPGTALLVEGSVHADASRFSINLQCQHVSSHPVAKSIKDPRDVALHFNPRFEDSIIVRNWMANGEWGDEEREGPMVLKQGSDFRVDILCEEDGFKISVDGTVFTYFEHHQKPHLVTHVSIHGDITLKKVVYQSKMVIVHPVDMFWRQMGGHLRRVETCSAGVTWGIGYDCTAWVYTGGWGGSFLKGKARGLETSSGGINQMNDTHSFFVYENQRWNPLTGYTSHGLPTDRYMWSDVTGRHKRTREKTKLLSMHWQWVSDWYIDFHTPGGVDKEGWQYAIDFPSTYHGQKGFTDYVRRRRWVRKAQLTTSGPWHELGTSKLLDISLHVMRVDNDSEVDSLIDVWAVAINGDALYRNDVSSSSLTGVSWEHVPSDQPLASISCGPDNQVWAVGKNGSAYWRFGINSSKRMGEVWETVEPPSGKTLKQVSVGRSAVWVLDSAGQLSVRREVTPVFPEGTHWQTLPSTLADSASQGYKSNNSPSPCAVEFRHVSAGPVLGEVWAITGTGVVCRRIGVTTDNPAGTGWSYGIGGNWQHVSARGCNVKPQSVS</sequence>
<feature type="compositionally biased region" description="Polar residues" evidence="4">
    <location>
        <begin position="366"/>
        <end position="380"/>
    </location>
</feature>
<dbReference type="SMART" id="SM00276">
    <property type="entry name" value="GLECT"/>
    <property type="match status" value="1"/>
</dbReference>
<proteinExistence type="inferred from homology"/>
<keyword evidence="2" id="KW-0430">Lectin</keyword>
<dbReference type="InterPro" id="IPR006614">
    <property type="entry name" value="Peroxin/Ferlin"/>
</dbReference>
<dbReference type="InterPro" id="IPR001079">
    <property type="entry name" value="Galectin_CRD"/>
</dbReference>
<feature type="compositionally biased region" description="Polar residues" evidence="4">
    <location>
        <begin position="333"/>
        <end position="345"/>
    </location>
</feature>
<name>A0A7R9FGL9_9NEOP</name>
<reference evidence="6" key="1">
    <citation type="submission" date="2020-11" db="EMBL/GenBank/DDBJ databases">
        <authorList>
            <person name="Tran Van P."/>
        </authorList>
    </citation>
    <scope>NUCLEOTIDE SEQUENCE</scope>
</reference>
<feature type="region of interest" description="Disordered" evidence="4">
    <location>
        <begin position="417"/>
        <end position="451"/>
    </location>
</feature>
<evidence type="ECO:0000256" key="1">
    <source>
        <dbReference type="ARBA" id="ARBA00005966"/>
    </source>
</evidence>
<feature type="compositionally biased region" description="Basic residues" evidence="4">
    <location>
        <begin position="349"/>
        <end position="365"/>
    </location>
</feature>
<dbReference type="CDD" id="cd00070">
    <property type="entry name" value="GLECT"/>
    <property type="match status" value="1"/>
</dbReference>
<dbReference type="PANTHER" id="PTHR23250">
    <property type="entry name" value="DYSFERLIN-RELATED"/>
    <property type="match status" value="1"/>
</dbReference>
<dbReference type="InterPro" id="IPR051513">
    <property type="entry name" value="Tectonin_beta-prop"/>
</dbReference>
<evidence type="ECO:0000256" key="3">
    <source>
        <dbReference type="ARBA" id="ARBA00022737"/>
    </source>
</evidence>
<evidence type="ECO:0000259" key="5">
    <source>
        <dbReference type="PROSITE" id="PS51304"/>
    </source>
</evidence>
<dbReference type="InterPro" id="IPR013320">
    <property type="entry name" value="ConA-like_dom_sf"/>
</dbReference>
<dbReference type="GO" id="GO:0098588">
    <property type="term" value="C:bounding membrane of organelle"/>
    <property type="evidence" value="ECO:0007669"/>
    <property type="project" value="UniProtKB-ARBA"/>
</dbReference>
<dbReference type="SMART" id="SM00694">
    <property type="entry name" value="DysFC"/>
    <property type="match status" value="2"/>
</dbReference>
<protein>
    <recommendedName>
        <fullName evidence="5">Galectin domain-containing protein</fullName>
    </recommendedName>
</protein>
<dbReference type="Pfam" id="PF06462">
    <property type="entry name" value="Hyd_WA"/>
    <property type="match status" value="1"/>
</dbReference>
<evidence type="ECO:0000313" key="6">
    <source>
        <dbReference type="EMBL" id="CAD7453275.1"/>
    </source>
</evidence>
<organism evidence="6">
    <name type="scientific">Timema tahoe</name>
    <dbReference type="NCBI Taxonomy" id="61484"/>
    <lineage>
        <taxon>Eukaryota</taxon>
        <taxon>Metazoa</taxon>
        <taxon>Ecdysozoa</taxon>
        <taxon>Arthropoda</taxon>
        <taxon>Hexapoda</taxon>
        <taxon>Insecta</taxon>
        <taxon>Pterygota</taxon>
        <taxon>Neoptera</taxon>
        <taxon>Polyneoptera</taxon>
        <taxon>Phasmatodea</taxon>
        <taxon>Timematodea</taxon>
        <taxon>Timematoidea</taxon>
        <taxon>Timematidae</taxon>
        <taxon>Timema</taxon>
    </lineage>
</organism>
<dbReference type="SUPFAM" id="SSF49899">
    <property type="entry name" value="Concanavalin A-like lectins/glucanases"/>
    <property type="match status" value="1"/>
</dbReference>
<dbReference type="SMART" id="SM00908">
    <property type="entry name" value="Gal-bind_lectin"/>
    <property type="match status" value="1"/>
</dbReference>
<dbReference type="PROSITE" id="PS51304">
    <property type="entry name" value="GALECTIN"/>
    <property type="match status" value="1"/>
</dbReference>
<feature type="region of interest" description="Disordered" evidence="4">
    <location>
        <begin position="332"/>
        <end position="405"/>
    </location>
</feature>
<dbReference type="GO" id="GO:0005737">
    <property type="term" value="C:cytoplasm"/>
    <property type="evidence" value="ECO:0007669"/>
    <property type="project" value="UniProtKB-ARBA"/>
</dbReference>
<dbReference type="Gene3D" id="2.60.120.200">
    <property type="match status" value="1"/>
</dbReference>
<evidence type="ECO:0000256" key="4">
    <source>
        <dbReference type="SAM" id="MobiDB-lite"/>
    </source>
</evidence>